<evidence type="ECO:0000313" key="6">
    <source>
        <dbReference type="Proteomes" id="UP001464555"/>
    </source>
</evidence>
<protein>
    <submittedName>
        <fullName evidence="5">AAA family ATPase</fullName>
    </submittedName>
</protein>
<keyword evidence="2" id="KW-0067">ATP-binding</keyword>
<feature type="domain" description="NadR/Ttd14 AAA" evidence="4">
    <location>
        <begin position="160"/>
        <end position="312"/>
    </location>
</feature>
<dbReference type="InterPro" id="IPR004821">
    <property type="entry name" value="Cyt_trans-like"/>
</dbReference>
<evidence type="ECO:0000259" key="4">
    <source>
        <dbReference type="Pfam" id="PF13521"/>
    </source>
</evidence>
<comment type="caution">
    <text evidence="5">The sequence shown here is derived from an EMBL/GenBank/DDBJ whole genome shotgun (WGS) entry which is preliminary data.</text>
</comment>
<name>A0ABU9HUA5_9FLAO</name>
<keyword evidence="6" id="KW-1185">Reference proteome</keyword>
<dbReference type="Gene3D" id="3.40.50.300">
    <property type="entry name" value="P-loop containing nucleotide triphosphate hydrolases"/>
    <property type="match status" value="1"/>
</dbReference>
<dbReference type="SUPFAM" id="SSF52374">
    <property type="entry name" value="Nucleotidylyl transferase"/>
    <property type="match status" value="1"/>
</dbReference>
<feature type="domain" description="Citrate lyase ligase C-terminal" evidence="3">
    <location>
        <begin position="12"/>
        <end position="69"/>
    </location>
</feature>
<evidence type="ECO:0000256" key="1">
    <source>
        <dbReference type="ARBA" id="ARBA00022741"/>
    </source>
</evidence>
<dbReference type="PANTHER" id="PTHR37512:SF1">
    <property type="entry name" value="NADR_TTD14 AAA DOMAIN-CONTAINING PROTEIN"/>
    <property type="match status" value="1"/>
</dbReference>
<keyword evidence="1" id="KW-0547">Nucleotide-binding</keyword>
<dbReference type="PANTHER" id="PTHR37512">
    <property type="entry name" value="TRIFUNCTIONAL NAD BIOSYNTHESIS/REGULATOR PROTEIN NADR"/>
    <property type="match status" value="1"/>
</dbReference>
<dbReference type="Gene3D" id="3.40.50.620">
    <property type="entry name" value="HUPs"/>
    <property type="match status" value="1"/>
</dbReference>
<dbReference type="SUPFAM" id="SSF52540">
    <property type="entry name" value="P-loop containing nucleoside triphosphate hydrolases"/>
    <property type="match status" value="1"/>
</dbReference>
<dbReference type="RefSeq" id="WP_341696045.1">
    <property type="nucleotide sequence ID" value="NZ_JBBYHR010000002.1"/>
</dbReference>
<dbReference type="Proteomes" id="UP001464555">
    <property type="component" value="Unassembled WGS sequence"/>
</dbReference>
<organism evidence="5 6">
    <name type="scientific">Flavobacterium arundinis</name>
    <dbReference type="NCBI Taxonomy" id="3139143"/>
    <lineage>
        <taxon>Bacteria</taxon>
        <taxon>Pseudomonadati</taxon>
        <taxon>Bacteroidota</taxon>
        <taxon>Flavobacteriia</taxon>
        <taxon>Flavobacteriales</taxon>
        <taxon>Flavobacteriaceae</taxon>
        <taxon>Flavobacterium</taxon>
    </lineage>
</organism>
<sequence>MVKAFLFGKFLPFHKGHEAMIRFALTQADFVSVLVCSSDKENIPAEIRKSWIDATFEGNDNIEVLTLDYKESMFPNTSASSKEVSAIWAPVFSKLFLDHSLLITSEPYGDYVAGFMGIRHIAFDIPKQLYPVSATLIRNDVFEWWDYLPDSVKPYYSVKAVILGTESTGKTTLAERLSAHFNATLVSEAARDIILNSNSFTIEDLYTTAREHARRIQEAEKGNSPLIIIDTDVHITKSYAQYSFGEELKVSDIIYTANKASLYIYLTNDSGYFQDGTRLDEAKARLLDVSHRQVLDDHKIPYQEIGGSFDEKFEKAVLLIKNLIKS</sequence>
<dbReference type="Pfam" id="PF08218">
    <property type="entry name" value="Citrate_ly_lig"/>
    <property type="match status" value="1"/>
</dbReference>
<dbReference type="NCBIfam" id="TIGR00125">
    <property type="entry name" value="cyt_tran_rel"/>
    <property type="match status" value="1"/>
</dbReference>
<dbReference type="InterPro" id="IPR038727">
    <property type="entry name" value="NadR/Ttd14_AAA_dom"/>
</dbReference>
<reference evidence="5 6" key="1">
    <citation type="submission" date="2024-04" db="EMBL/GenBank/DDBJ databases">
        <title>Flavobacterium sp. DGU11 16S ribosomal RNA gene Genome sequencing and assembly.</title>
        <authorList>
            <person name="Park S."/>
        </authorList>
    </citation>
    <scope>NUCLEOTIDE SEQUENCE [LARGE SCALE GENOMIC DNA]</scope>
    <source>
        <strain evidence="5 6">DGU11</strain>
    </source>
</reference>
<dbReference type="InterPro" id="IPR027417">
    <property type="entry name" value="P-loop_NTPase"/>
</dbReference>
<accession>A0ABU9HUA5</accession>
<gene>
    <name evidence="5" type="ORF">AAEO56_05625</name>
</gene>
<dbReference type="EMBL" id="JBBYHR010000002">
    <property type="protein sequence ID" value="MEL1243733.1"/>
    <property type="molecule type" value="Genomic_DNA"/>
</dbReference>
<evidence type="ECO:0000313" key="5">
    <source>
        <dbReference type="EMBL" id="MEL1243733.1"/>
    </source>
</evidence>
<evidence type="ECO:0000256" key="2">
    <source>
        <dbReference type="ARBA" id="ARBA00022840"/>
    </source>
</evidence>
<dbReference type="InterPro" id="IPR052735">
    <property type="entry name" value="NAD_biosynth-regulator"/>
</dbReference>
<dbReference type="InterPro" id="IPR014729">
    <property type="entry name" value="Rossmann-like_a/b/a_fold"/>
</dbReference>
<proteinExistence type="predicted"/>
<dbReference type="InterPro" id="IPR013166">
    <property type="entry name" value="Citrate_lyase_ligase_C"/>
</dbReference>
<dbReference type="Pfam" id="PF13521">
    <property type="entry name" value="AAA_28"/>
    <property type="match status" value="1"/>
</dbReference>
<evidence type="ECO:0000259" key="3">
    <source>
        <dbReference type="Pfam" id="PF08218"/>
    </source>
</evidence>